<dbReference type="SUPFAM" id="SSF51735">
    <property type="entry name" value="NAD(P)-binding Rossmann-fold domains"/>
    <property type="match status" value="1"/>
</dbReference>
<evidence type="ECO:0000259" key="1">
    <source>
        <dbReference type="Pfam" id="PF01370"/>
    </source>
</evidence>
<organism evidence="2 3">
    <name type="scientific">Facklamia lactis</name>
    <dbReference type="NCBI Taxonomy" id="2749967"/>
    <lineage>
        <taxon>Bacteria</taxon>
        <taxon>Bacillati</taxon>
        <taxon>Bacillota</taxon>
        <taxon>Bacilli</taxon>
        <taxon>Lactobacillales</taxon>
        <taxon>Aerococcaceae</taxon>
        <taxon>Facklamia</taxon>
    </lineage>
</organism>
<gene>
    <name evidence="2" type="ORF">HZY91_00585</name>
</gene>
<dbReference type="EMBL" id="JACBXQ010000001">
    <property type="protein sequence ID" value="MBG9985385.1"/>
    <property type="molecule type" value="Genomic_DNA"/>
</dbReference>
<proteinExistence type="predicted"/>
<feature type="domain" description="NAD-dependent epimerase/dehydratase" evidence="1">
    <location>
        <begin position="4"/>
        <end position="197"/>
    </location>
</feature>
<evidence type="ECO:0000313" key="3">
    <source>
        <dbReference type="Proteomes" id="UP000721415"/>
    </source>
</evidence>
<reference evidence="2 3" key="1">
    <citation type="submission" date="2020-07" db="EMBL/GenBank/DDBJ databases">
        <title>Facklamia lactis sp. nov., isolated from raw milk.</title>
        <authorList>
            <person name="Doll E.V."/>
            <person name="Huptas C."/>
            <person name="Staib L."/>
            <person name="Wenning M."/>
            <person name="Scherer S."/>
        </authorList>
    </citation>
    <scope>NUCLEOTIDE SEQUENCE [LARGE SCALE GENOMIC DNA]</scope>
    <source>
        <strain evidence="2 3">DSM 111018</strain>
    </source>
</reference>
<dbReference type="InterPro" id="IPR050177">
    <property type="entry name" value="Lipid_A_modif_metabolic_enz"/>
</dbReference>
<dbReference type="InterPro" id="IPR036291">
    <property type="entry name" value="NAD(P)-bd_dom_sf"/>
</dbReference>
<dbReference type="Pfam" id="PF01370">
    <property type="entry name" value="Epimerase"/>
    <property type="match status" value="1"/>
</dbReference>
<accession>A0ABS0LMJ8</accession>
<dbReference type="PANTHER" id="PTHR43245">
    <property type="entry name" value="BIFUNCTIONAL POLYMYXIN RESISTANCE PROTEIN ARNA"/>
    <property type="match status" value="1"/>
</dbReference>
<dbReference type="PANTHER" id="PTHR43245:SF58">
    <property type="entry name" value="BLL5923 PROTEIN"/>
    <property type="match status" value="1"/>
</dbReference>
<comment type="caution">
    <text evidence="2">The sequence shown here is derived from an EMBL/GenBank/DDBJ whole genome shotgun (WGS) entry which is preliminary data.</text>
</comment>
<dbReference type="Gene3D" id="3.40.50.720">
    <property type="entry name" value="NAD(P)-binding Rossmann-like Domain"/>
    <property type="match status" value="1"/>
</dbReference>
<dbReference type="InterPro" id="IPR001509">
    <property type="entry name" value="Epimerase_deHydtase"/>
</dbReference>
<evidence type="ECO:0000313" key="2">
    <source>
        <dbReference type="EMBL" id="MBG9985385.1"/>
    </source>
</evidence>
<protein>
    <submittedName>
        <fullName evidence="2">NAD-dependent epimerase/dehydratase family protein</fullName>
    </submittedName>
</protein>
<dbReference type="RefSeq" id="WP_197113515.1">
    <property type="nucleotide sequence ID" value="NZ_JACBXQ010000001.1"/>
</dbReference>
<sequence>MKNILITGKGSFIGENIKTYLEKQNFFVEVFDIKNEPIDNIEFERFDTIIHVAAIVHSKEDLPWESYYSVNVELPVNIATEAKKYKVDHFIFFSSMAVFGEDKKLPAGNVLTNINKRVNSYYGKSKREAEKKLEELNDQKFKVSIVRPPSIYGPNCPGNYISTFVRIADRIKIFPEIYKESKQSFLHIDNLTKFIELLVIQPTELYFHPQDKTQISTVELLKIIAGYRNKKIIFTRLFNFIIKLFQNNSLVIKLFGGISYSSAISTHYDNIYQIKDVFDGFSYIKDDELI</sequence>
<dbReference type="Proteomes" id="UP000721415">
    <property type="component" value="Unassembled WGS sequence"/>
</dbReference>
<keyword evidence="3" id="KW-1185">Reference proteome</keyword>
<name>A0ABS0LMJ8_9LACT</name>